<organism evidence="5">
    <name type="scientific">Lepeophtheirus salmonis</name>
    <name type="common">Salmon louse</name>
    <name type="synonym">Caligus salmonis</name>
    <dbReference type="NCBI Taxonomy" id="72036"/>
    <lineage>
        <taxon>Eukaryota</taxon>
        <taxon>Metazoa</taxon>
        <taxon>Ecdysozoa</taxon>
        <taxon>Arthropoda</taxon>
        <taxon>Crustacea</taxon>
        <taxon>Multicrustacea</taxon>
        <taxon>Hexanauplia</taxon>
        <taxon>Copepoda</taxon>
        <taxon>Siphonostomatoida</taxon>
        <taxon>Caligidae</taxon>
        <taxon>Lepeophtheirus</taxon>
    </lineage>
</organism>
<dbReference type="InterPro" id="IPR019007">
    <property type="entry name" value="Wbp11/ELF5/Saf1_N"/>
</dbReference>
<evidence type="ECO:0000313" key="5">
    <source>
        <dbReference type="EMBL" id="CDW18709.1"/>
    </source>
</evidence>
<evidence type="ECO:0000256" key="1">
    <source>
        <dbReference type="ARBA" id="ARBA00004123"/>
    </source>
</evidence>
<feature type="region of interest" description="Disordered" evidence="3">
    <location>
        <begin position="428"/>
        <end position="467"/>
    </location>
</feature>
<dbReference type="AlphaFoldDB" id="A0A0K2SY67"/>
<reference evidence="5" key="1">
    <citation type="submission" date="2014-05" db="EMBL/GenBank/DDBJ databases">
        <authorList>
            <person name="Chronopoulou M."/>
        </authorList>
    </citation>
    <scope>NUCLEOTIDE SEQUENCE</scope>
    <source>
        <tissue evidence="5">Whole organism</tissue>
    </source>
</reference>
<dbReference type="PANTHER" id="PTHR13361:SF1">
    <property type="entry name" value="WW DOMAIN-BINDING PROTEIN 11"/>
    <property type="match status" value="1"/>
</dbReference>
<feature type="compositionally biased region" description="Basic and acidic residues" evidence="3">
    <location>
        <begin position="203"/>
        <end position="216"/>
    </location>
</feature>
<evidence type="ECO:0000256" key="3">
    <source>
        <dbReference type="SAM" id="MobiDB-lite"/>
    </source>
</evidence>
<feature type="compositionally biased region" description="Basic and acidic residues" evidence="3">
    <location>
        <begin position="242"/>
        <end position="266"/>
    </location>
</feature>
<comment type="subcellular location">
    <subcellularLocation>
        <location evidence="1">Nucleus</location>
    </subcellularLocation>
</comment>
<feature type="compositionally biased region" description="Basic residues" evidence="3">
    <location>
        <begin position="1"/>
        <end position="11"/>
    </location>
</feature>
<sequence>MGKRPTNKTKSGKFMNPTDQARKEARKKELKKNKKQRLLVRTAVLKGKNPRDLISELEKIDDMEFDVNNPPTLNEKVLREKRAKLIGTWNRVIRLYEKEDHEQYLELKRLWNAYSARKNSIASHFESVKNAQNVSLDDIPLPAADRSRTEEIPLPPKASILKKPLSVLDTFKPSVCPGVPSIPPPSLSDYAVYDKEDDFSSRTRKIRFNDDGRDNGEDVPAPGEEPSSELHRKMMPGQDVDAYMKEMEEVHRQTQDPKLRGVDDQPKPPGLSESTGSSGVVPPGPPPGPPPSLRLPPGPPPRPPMFVRPGAPPLRPGVPPPGVRLPPGPPPGRPPVPPGPPPGRPPMGAPGARPPRMMPPGIQPPRPPPGRPRLQNVLSAGPQLNTGGSGSGAVSSTNSNSIHTGGVIEAKPQMRNLRSDITRFIPTNLRVKRDDPKNPHRKQSDPLTRDIFAKHSKPLPPQKSKDDAYAQFMSEMDQLMK</sequence>
<dbReference type="OrthoDB" id="10067323at2759"/>
<evidence type="ECO:0000259" key="4">
    <source>
        <dbReference type="Pfam" id="PF09429"/>
    </source>
</evidence>
<feature type="compositionally biased region" description="Low complexity" evidence="3">
    <location>
        <begin position="392"/>
        <end position="401"/>
    </location>
</feature>
<dbReference type="EMBL" id="HACA01001348">
    <property type="protein sequence ID" value="CDW18709.1"/>
    <property type="molecule type" value="Transcribed_RNA"/>
</dbReference>
<dbReference type="GeneID" id="121131983"/>
<feature type="region of interest" description="Disordered" evidence="3">
    <location>
        <begin position="203"/>
        <end position="414"/>
    </location>
</feature>
<feature type="region of interest" description="Disordered" evidence="3">
    <location>
        <begin position="1"/>
        <end position="34"/>
    </location>
</feature>
<feature type="compositionally biased region" description="Pro residues" evidence="3">
    <location>
        <begin position="282"/>
        <end position="371"/>
    </location>
</feature>
<keyword evidence="2" id="KW-0539">Nucleus</keyword>
<protein>
    <submittedName>
        <fullName evidence="5">Putative LOC100643531 [Bombus terrestris]</fullName>
    </submittedName>
</protein>
<accession>A0A0K2SY67</accession>
<dbReference type="RefSeq" id="XP_040583338.1">
    <property type="nucleotide sequence ID" value="XM_040727404.2"/>
</dbReference>
<dbReference type="Pfam" id="PF09429">
    <property type="entry name" value="Wbp11"/>
    <property type="match status" value="1"/>
</dbReference>
<dbReference type="PANTHER" id="PTHR13361">
    <property type="entry name" value="WW DOMAIN-BINDING PROTEIN 11"/>
    <property type="match status" value="1"/>
</dbReference>
<proteinExistence type="predicted"/>
<name>A0A0K2SY67_LEPSM</name>
<dbReference type="GO" id="GO:0005681">
    <property type="term" value="C:spliceosomal complex"/>
    <property type="evidence" value="ECO:0007669"/>
    <property type="project" value="TreeGrafter"/>
</dbReference>
<dbReference type="GO" id="GO:0006396">
    <property type="term" value="P:RNA processing"/>
    <property type="evidence" value="ECO:0007669"/>
    <property type="project" value="InterPro"/>
</dbReference>
<evidence type="ECO:0000256" key="2">
    <source>
        <dbReference type="ARBA" id="ARBA00023242"/>
    </source>
</evidence>
<dbReference type="KEGG" id="lsm:121131983"/>
<feature type="compositionally biased region" description="Basic and acidic residues" evidence="3">
    <location>
        <begin position="431"/>
        <end position="453"/>
    </location>
</feature>
<feature type="domain" description="Wbp11/ELF5/Saf1 N-terminal" evidence="4">
    <location>
        <begin position="12"/>
        <end position="92"/>
    </location>
</feature>